<feature type="chain" id="PRO_5026315239" description="Tetratricopeptide repeat protein" evidence="1">
    <location>
        <begin position="16"/>
        <end position="388"/>
    </location>
</feature>
<keyword evidence="1" id="KW-0732">Signal</keyword>
<evidence type="ECO:0000313" key="3">
    <source>
        <dbReference type="Proteomes" id="UP000503162"/>
    </source>
</evidence>
<name>A0A6G8IEK1_9BURK</name>
<proteinExistence type="predicted"/>
<sequence>MGLFALLLVGTAALAQPRVQPAPDTVVLPRSAQAGGGAQALRETAAAWRRDPRNEAAALAYAREAFVLGLAEGDLRWYGAARTALEPWWTAPAPDAPMAFMRALVRQGFHDFKGGIADLNTAIAQDPARAEYRSWRFSLLLLTTQLEAARADCAAIAQRVGPDEGAACDAILRVRTGRAALALPVFERLVALPDYQGPQAQDWLRYHQGEALRVAGRPEAAIAVWQAHLQARPRAHLVRSALADLLNQQGRHADALRLSLFEPAPSDALLVQAVLAARALKDPRAERLDEQALQRLQAQDARGEALIERPQMQYWIRTGRDVARGLDLAARNWAEQQEPADAVLLAEAALALNQPQRAAPVLDWLAATGYTDPALNPLAQRLRQRLGR</sequence>
<evidence type="ECO:0000313" key="2">
    <source>
        <dbReference type="EMBL" id="QIM51541.1"/>
    </source>
</evidence>
<accession>A0A6G8IEK1</accession>
<protein>
    <recommendedName>
        <fullName evidence="4">Tetratricopeptide repeat protein</fullName>
    </recommendedName>
</protein>
<organism evidence="2 3">
    <name type="scientific">Hydrogenophaga crocea</name>
    <dbReference type="NCBI Taxonomy" id="2716225"/>
    <lineage>
        <taxon>Bacteria</taxon>
        <taxon>Pseudomonadati</taxon>
        <taxon>Pseudomonadota</taxon>
        <taxon>Betaproteobacteria</taxon>
        <taxon>Burkholderiales</taxon>
        <taxon>Comamonadaceae</taxon>
        <taxon>Hydrogenophaga</taxon>
    </lineage>
</organism>
<keyword evidence="3" id="KW-1185">Reference proteome</keyword>
<dbReference type="SUPFAM" id="SSF48452">
    <property type="entry name" value="TPR-like"/>
    <property type="match status" value="1"/>
</dbReference>
<gene>
    <name evidence="2" type="ORF">G9Q37_05005</name>
</gene>
<reference evidence="2 3" key="1">
    <citation type="submission" date="2020-03" db="EMBL/GenBank/DDBJ databases">
        <title>Hydrogenophaga sp. nov. isolated from cyanobacterial mat.</title>
        <authorList>
            <person name="Thorat V."/>
            <person name="Kirdat K."/>
            <person name="Tiwarekar B."/>
            <person name="Costa E.D."/>
            <person name="Yadav A."/>
        </authorList>
    </citation>
    <scope>NUCLEOTIDE SEQUENCE [LARGE SCALE GENOMIC DNA]</scope>
    <source>
        <strain evidence="2 3">BA0156</strain>
    </source>
</reference>
<dbReference type="RefSeq" id="WP_166225423.1">
    <property type="nucleotide sequence ID" value="NZ_CP049989.1"/>
</dbReference>
<dbReference type="InterPro" id="IPR011990">
    <property type="entry name" value="TPR-like_helical_dom_sf"/>
</dbReference>
<evidence type="ECO:0008006" key="4">
    <source>
        <dbReference type="Google" id="ProtNLM"/>
    </source>
</evidence>
<dbReference type="Gene3D" id="1.25.40.10">
    <property type="entry name" value="Tetratricopeptide repeat domain"/>
    <property type="match status" value="1"/>
</dbReference>
<feature type="signal peptide" evidence="1">
    <location>
        <begin position="1"/>
        <end position="15"/>
    </location>
</feature>
<dbReference type="KEGG" id="hcz:G9Q37_05005"/>
<dbReference type="AlphaFoldDB" id="A0A6G8IEK1"/>
<dbReference type="Proteomes" id="UP000503162">
    <property type="component" value="Chromosome"/>
</dbReference>
<evidence type="ECO:0000256" key="1">
    <source>
        <dbReference type="SAM" id="SignalP"/>
    </source>
</evidence>
<dbReference type="EMBL" id="CP049989">
    <property type="protein sequence ID" value="QIM51541.1"/>
    <property type="molecule type" value="Genomic_DNA"/>
</dbReference>